<dbReference type="Gene3D" id="1.10.10.10">
    <property type="entry name" value="Winged helix-like DNA-binding domain superfamily/Winged helix DNA-binding domain"/>
    <property type="match status" value="1"/>
</dbReference>
<dbReference type="SUPFAM" id="SSF53383">
    <property type="entry name" value="PLP-dependent transferases"/>
    <property type="match status" value="1"/>
</dbReference>
<keyword evidence="2" id="KW-0663">Pyridoxal phosphate</keyword>
<evidence type="ECO:0000313" key="7">
    <source>
        <dbReference type="EMBL" id="MDR6529947.1"/>
    </source>
</evidence>
<dbReference type="InterPro" id="IPR051446">
    <property type="entry name" value="HTH_trans_reg/aminotransferase"/>
</dbReference>
<dbReference type="Pfam" id="PF00155">
    <property type="entry name" value="Aminotran_1_2"/>
    <property type="match status" value="1"/>
</dbReference>
<dbReference type="EMBL" id="JAVDRL010000002">
    <property type="protein sequence ID" value="MDR6529947.1"/>
    <property type="molecule type" value="Genomic_DNA"/>
</dbReference>
<name>A0ABU1MUS6_9CAUL</name>
<proteinExistence type="inferred from homology"/>
<dbReference type="RefSeq" id="WP_310029186.1">
    <property type="nucleotide sequence ID" value="NZ_JAVDRL010000002.1"/>
</dbReference>
<evidence type="ECO:0000256" key="4">
    <source>
        <dbReference type="ARBA" id="ARBA00023125"/>
    </source>
</evidence>
<gene>
    <name evidence="7" type="ORF">J2800_000671</name>
</gene>
<dbReference type="InterPro" id="IPR036388">
    <property type="entry name" value="WH-like_DNA-bd_sf"/>
</dbReference>
<dbReference type="PANTHER" id="PTHR46577">
    <property type="entry name" value="HTH-TYPE TRANSCRIPTIONAL REGULATORY PROTEIN GABR"/>
    <property type="match status" value="1"/>
</dbReference>
<dbReference type="Proteomes" id="UP001262754">
    <property type="component" value="Unassembled WGS sequence"/>
</dbReference>
<dbReference type="Pfam" id="PF00392">
    <property type="entry name" value="GntR"/>
    <property type="match status" value="1"/>
</dbReference>
<evidence type="ECO:0000313" key="8">
    <source>
        <dbReference type="Proteomes" id="UP001262754"/>
    </source>
</evidence>
<sequence length="462" mass="47958">MAGWTPTLPPGAAPLYERLLDALRRDIASGALGDGDRLPPQRDLAHRLGLGLGTVTRAYVEAEKAGLVQAHVGRGSFVRGAAPAGASASRAAASGPINLAQNTAPPQPAAERLSDALAKLRRRPDLADHLAYAPPAGLEVQRRAGAAWLARSGGLEGADWTRLVCCAGAQQGLALALGAVARPGDAVLCEASTYQGVKAIAEHQGLSLRGVAMDAEGLRPDALDEAARGGAKVLVLLPTLQNPTGRIMGLERRRQVVAIARKHDLWLVEDDIYAVYAGANHPPPLAVLAPERTFHVSGVSKSLAPGLRAGYLVTPPGEPLERVLRAVRALAYAPPAFGGLIATQWIEDGTADAIVAEVVAEMTARMALARRILGAAMEPPASVSSPHVWLPMGELDAERLAGRALRGGVEVTPPSAPVVEPGLSSGVRLCLGAARDRAELEQGLQVVASALAGVDERSRAVI</sequence>
<dbReference type="Gene3D" id="3.90.1150.10">
    <property type="entry name" value="Aspartate Aminotransferase, domain 1"/>
    <property type="match status" value="1"/>
</dbReference>
<keyword evidence="3" id="KW-0805">Transcription regulation</keyword>
<evidence type="ECO:0000256" key="2">
    <source>
        <dbReference type="ARBA" id="ARBA00022898"/>
    </source>
</evidence>
<dbReference type="Gene3D" id="3.40.640.10">
    <property type="entry name" value="Type I PLP-dependent aspartate aminotransferase-like (Major domain)"/>
    <property type="match status" value="1"/>
</dbReference>
<dbReference type="InterPro" id="IPR015422">
    <property type="entry name" value="PyrdxlP-dep_Trfase_small"/>
</dbReference>
<dbReference type="SUPFAM" id="SSF46785">
    <property type="entry name" value="Winged helix' DNA-binding domain"/>
    <property type="match status" value="1"/>
</dbReference>
<keyword evidence="4 7" id="KW-0238">DNA-binding</keyword>
<keyword evidence="5" id="KW-0804">Transcription</keyword>
<evidence type="ECO:0000259" key="6">
    <source>
        <dbReference type="PROSITE" id="PS50949"/>
    </source>
</evidence>
<dbReference type="InterPro" id="IPR015421">
    <property type="entry name" value="PyrdxlP-dep_Trfase_major"/>
</dbReference>
<evidence type="ECO:0000256" key="5">
    <source>
        <dbReference type="ARBA" id="ARBA00023163"/>
    </source>
</evidence>
<dbReference type="CDD" id="cd00609">
    <property type="entry name" value="AAT_like"/>
    <property type="match status" value="1"/>
</dbReference>
<dbReference type="SMART" id="SM00345">
    <property type="entry name" value="HTH_GNTR"/>
    <property type="match status" value="1"/>
</dbReference>
<dbReference type="GO" id="GO:0003677">
    <property type="term" value="F:DNA binding"/>
    <property type="evidence" value="ECO:0007669"/>
    <property type="project" value="UniProtKB-KW"/>
</dbReference>
<evidence type="ECO:0000256" key="3">
    <source>
        <dbReference type="ARBA" id="ARBA00023015"/>
    </source>
</evidence>
<feature type="domain" description="HTH gntR-type" evidence="6">
    <location>
        <begin position="13"/>
        <end position="81"/>
    </location>
</feature>
<organism evidence="7 8">
    <name type="scientific">Caulobacter rhizosphaerae</name>
    <dbReference type="NCBI Taxonomy" id="2010972"/>
    <lineage>
        <taxon>Bacteria</taxon>
        <taxon>Pseudomonadati</taxon>
        <taxon>Pseudomonadota</taxon>
        <taxon>Alphaproteobacteria</taxon>
        <taxon>Caulobacterales</taxon>
        <taxon>Caulobacteraceae</taxon>
        <taxon>Caulobacter</taxon>
    </lineage>
</organism>
<protein>
    <submittedName>
        <fullName evidence="7">DNA-binding transcriptional MocR family regulator</fullName>
    </submittedName>
</protein>
<comment type="caution">
    <text evidence="7">The sequence shown here is derived from an EMBL/GenBank/DDBJ whole genome shotgun (WGS) entry which is preliminary data.</text>
</comment>
<dbReference type="InterPro" id="IPR036390">
    <property type="entry name" value="WH_DNA-bd_sf"/>
</dbReference>
<reference evidence="7 8" key="1">
    <citation type="submission" date="2023-07" db="EMBL/GenBank/DDBJ databases">
        <title>Sorghum-associated microbial communities from plants grown in Nebraska, USA.</title>
        <authorList>
            <person name="Schachtman D."/>
        </authorList>
    </citation>
    <scope>NUCLEOTIDE SEQUENCE [LARGE SCALE GENOMIC DNA]</scope>
    <source>
        <strain evidence="7 8">DS2154</strain>
    </source>
</reference>
<evidence type="ECO:0000256" key="1">
    <source>
        <dbReference type="ARBA" id="ARBA00005384"/>
    </source>
</evidence>
<comment type="similarity">
    <text evidence="1">In the C-terminal section; belongs to the class-I pyridoxal-phosphate-dependent aminotransferase family.</text>
</comment>
<dbReference type="InterPro" id="IPR015424">
    <property type="entry name" value="PyrdxlP-dep_Trfase"/>
</dbReference>
<keyword evidence="8" id="KW-1185">Reference proteome</keyword>
<dbReference type="PANTHER" id="PTHR46577:SF1">
    <property type="entry name" value="HTH-TYPE TRANSCRIPTIONAL REGULATORY PROTEIN GABR"/>
    <property type="match status" value="1"/>
</dbReference>
<dbReference type="InterPro" id="IPR004839">
    <property type="entry name" value="Aminotransferase_I/II_large"/>
</dbReference>
<dbReference type="PROSITE" id="PS50949">
    <property type="entry name" value="HTH_GNTR"/>
    <property type="match status" value="1"/>
</dbReference>
<accession>A0ABU1MUS6</accession>
<dbReference type="InterPro" id="IPR000524">
    <property type="entry name" value="Tscrpt_reg_HTH_GntR"/>
</dbReference>
<dbReference type="CDD" id="cd07377">
    <property type="entry name" value="WHTH_GntR"/>
    <property type="match status" value="1"/>
</dbReference>